<name>A0A7V2B2I4_RHOMR</name>
<dbReference type="Gene3D" id="3.40.50.720">
    <property type="entry name" value="NAD(P)-binding Rossmann-like Domain"/>
    <property type="match status" value="1"/>
</dbReference>
<organism evidence="2">
    <name type="scientific">Rhodothermus marinus</name>
    <name type="common">Rhodothermus obamensis</name>
    <dbReference type="NCBI Taxonomy" id="29549"/>
    <lineage>
        <taxon>Bacteria</taxon>
        <taxon>Pseudomonadati</taxon>
        <taxon>Rhodothermota</taxon>
        <taxon>Rhodothermia</taxon>
        <taxon>Rhodothermales</taxon>
        <taxon>Rhodothermaceae</taxon>
        <taxon>Rhodothermus</taxon>
    </lineage>
</organism>
<dbReference type="Pfam" id="PF01370">
    <property type="entry name" value="Epimerase"/>
    <property type="match status" value="1"/>
</dbReference>
<protein>
    <submittedName>
        <fullName evidence="2">NAD-dependent epimerase/dehydratase family protein</fullName>
    </submittedName>
</protein>
<proteinExistence type="predicted"/>
<dbReference type="AlphaFoldDB" id="A0A7V2B2I4"/>
<sequence length="335" mass="37767">MHRGIAFVTGGTGFIGSHLVEELLRRGYREVRCLVRNQLRWLEGLDIVPVRGDFSRIEVLWHALRDVDVVFHVAGVTRARDWATFEQGNITATLNLLGALLEANPHVRKVLITSSLAAVGYCPKGIATEETPLHPISAYGRSKALMEQALWTPRTDGIVYAERLPIVVVRPPAVYGPREADIYTFFRMVSRGICPIIGCGQKPELSLVHVRDLVRGMVDAAESEVTTGQTYFISSEQFYSWHEIRKATLHALGRRALTVHIPPFLVEPVGALVEFAGHLTGTYPPLNREKAREIRYACKMCTVDKARRDFGYRQQVPLEEGIQETIAWYRHQGWL</sequence>
<gene>
    <name evidence="2" type="ORF">ENO59_11500</name>
</gene>
<dbReference type="InterPro" id="IPR051783">
    <property type="entry name" value="NAD(P)-dependent_oxidoreduct"/>
</dbReference>
<dbReference type="EMBL" id="DSGB01000006">
    <property type="protein sequence ID" value="HER97110.1"/>
    <property type="molecule type" value="Genomic_DNA"/>
</dbReference>
<evidence type="ECO:0000259" key="1">
    <source>
        <dbReference type="Pfam" id="PF01370"/>
    </source>
</evidence>
<dbReference type="InterPro" id="IPR036291">
    <property type="entry name" value="NAD(P)-bd_dom_sf"/>
</dbReference>
<dbReference type="PANTHER" id="PTHR48079:SF6">
    <property type="entry name" value="NAD(P)-BINDING DOMAIN-CONTAINING PROTEIN-RELATED"/>
    <property type="match status" value="1"/>
</dbReference>
<dbReference type="InterPro" id="IPR001509">
    <property type="entry name" value="Epimerase_deHydtase"/>
</dbReference>
<evidence type="ECO:0000313" key="2">
    <source>
        <dbReference type="EMBL" id="HER97110.1"/>
    </source>
</evidence>
<dbReference type="GO" id="GO:0005737">
    <property type="term" value="C:cytoplasm"/>
    <property type="evidence" value="ECO:0007669"/>
    <property type="project" value="TreeGrafter"/>
</dbReference>
<comment type="caution">
    <text evidence="2">The sequence shown here is derived from an EMBL/GenBank/DDBJ whole genome shotgun (WGS) entry which is preliminary data.</text>
</comment>
<reference evidence="2" key="1">
    <citation type="journal article" date="2020" name="mSystems">
        <title>Genome- and Community-Level Interaction Insights into Carbon Utilization and Element Cycling Functions of Hydrothermarchaeota in Hydrothermal Sediment.</title>
        <authorList>
            <person name="Zhou Z."/>
            <person name="Liu Y."/>
            <person name="Xu W."/>
            <person name="Pan J."/>
            <person name="Luo Z.H."/>
            <person name="Li M."/>
        </authorList>
    </citation>
    <scope>NUCLEOTIDE SEQUENCE [LARGE SCALE GENOMIC DNA]</scope>
    <source>
        <strain evidence="2">SpSt-143</strain>
    </source>
</reference>
<dbReference type="PANTHER" id="PTHR48079">
    <property type="entry name" value="PROTEIN YEEZ"/>
    <property type="match status" value="1"/>
</dbReference>
<feature type="domain" description="NAD-dependent epimerase/dehydratase" evidence="1">
    <location>
        <begin position="7"/>
        <end position="231"/>
    </location>
</feature>
<accession>A0A7V2B2I4</accession>
<dbReference type="GO" id="GO:0004029">
    <property type="term" value="F:aldehyde dehydrogenase (NAD+) activity"/>
    <property type="evidence" value="ECO:0007669"/>
    <property type="project" value="TreeGrafter"/>
</dbReference>
<dbReference type="SUPFAM" id="SSF51735">
    <property type="entry name" value="NAD(P)-binding Rossmann-fold domains"/>
    <property type="match status" value="1"/>
</dbReference>